<sequence>MTEAIKKSKKEGSDVLSEPSFYKWQLKDHNSSDFNPDVLDALLEDEKLYTLADVNKMIQTFMMREVC</sequence>
<organism evidence="1 2">
    <name type="scientific">Paenibacillus arenosi</name>
    <dbReference type="NCBI Taxonomy" id="2774142"/>
    <lineage>
        <taxon>Bacteria</taxon>
        <taxon>Bacillati</taxon>
        <taxon>Bacillota</taxon>
        <taxon>Bacilli</taxon>
        <taxon>Bacillales</taxon>
        <taxon>Paenibacillaceae</taxon>
        <taxon>Paenibacillus</taxon>
    </lineage>
</organism>
<proteinExistence type="predicted"/>
<comment type="caution">
    <text evidence="1">The sequence shown here is derived from an EMBL/GenBank/DDBJ whole genome shotgun (WGS) entry which is preliminary data.</text>
</comment>
<accession>A0ABR9B0P7</accession>
<gene>
    <name evidence="1" type="ORF">IFO66_16835</name>
</gene>
<name>A0ABR9B0P7_9BACL</name>
<evidence type="ECO:0000313" key="2">
    <source>
        <dbReference type="Proteomes" id="UP000634529"/>
    </source>
</evidence>
<evidence type="ECO:0000313" key="1">
    <source>
        <dbReference type="EMBL" id="MBD8499963.1"/>
    </source>
</evidence>
<dbReference type="RefSeq" id="WP_192026285.1">
    <property type="nucleotide sequence ID" value="NZ_JACYTN010000017.1"/>
</dbReference>
<protein>
    <submittedName>
        <fullName evidence="1">Uncharacterized protein</fullName>
    </submittedName>
</protein>
<dbReference type="Proteomes" id="UP000634529">
    <property type="component" value="Unassembled WGS sequence"/>
</dbReference>
<reference evidence="1 2" key="1">
    <citation type="submission" date="2020-09" db="EMBL/GenBank/DDBJ databases">
        <title>Paenibacillus sp. CAU 1523 isolated from sand of Haeundae Beach.</title>
        <authorList>
            <person name="Kim W."/>
        </authorList>
    </citation>
    <scope>NUCLEOTIDE SEQUENCE [LARGE SCALE GENOMIC DNA]</scope>
    <source>
        <strain evidence="1 2">CAU 1523</strain>
    </source>
</reference>
<keyword evidence="2" id="KW-1185">Reference proteome</keyword>
<dbReference type="EMBL" id="JACYTN010000017">
    <property type="protein sequence ID" value="MBD8499963.1"/>
    <property type="molecule type" value="Genomic_DNA"/>
</dbReference>